<evidence type="ECO:0000259" key="1">
    <source>
        <dbReference type="PROSITE" id="PS50943"/>
    </source>
</evidence>
<dbReference type="Proteomes" id="UP000199074">
    <property type="component" value="Unassembled WGS sequence"/>
</dbReference>
<dbReference type="Pfam" id="PF13560">
    <property type="entry name" value="HTH_31"/>
    <property type="match status" value="1"/>
</dbReference>
<dbReference type="CDD" id="cd00093">
    <property type="entry name" value="HTH_XRE"/>
    <property type="match status" value="1"/>
</dbReference>
<proteinExistence type="predicted"/>
<feature type="domain" description="HTH cro/C1-type" evidence="1">
    <location>
        <begin position="13"/>
        <end position="67"/>
    </location>
</feature>
<dbReference type="Gene3D" id="1.10.260.40">
    <property type="entry name" value="lambda repressor-like DNA-binding domains"/>
    <property type="match status" value="1"/>
</dbReference>
<dbReference type="SMART" id="SM00530">
    <property type="entry name" value="HTH_XRE"/>
    <property type="match status" value="1"/>
</dbReference>
<dbReference type="AlphaFoldDB" id="A0A1I7N9E1"/>
<dbReference type="GO" id="GO:0003677">
    <property type="term" value="F:DNA binding"/>
    <property type="evidence" value="ECO:0007669"/>
    <property type="project" value="InterPro"/>
</dbReference>
<dbReference type="InterPro" id="IPR010982">
    <property type="entry name" value="Lambda_DNA-bd_dom_sf"/>
</dbReference>
<dbReference type="EMBL" id="FPCK01000001">
    <property type="protein sequence ID" value="SFV31269.1"/>
    <property type="molecule type" value="Genomic_DNA"/>
</dbReference>
<organism evidence="2 3">
    <name type="scientific">Devosia crocina</name>
    <dbReference type="NCBI Taxonomy" id="429728"/>
    <lineage>
        <taxon>Bacteria</taxon>
        <taxon>Pseudomonadati</taxon>
        <taxon>Pseudomonadota</taxon>
        <taxon>Alphaproteobacteria</taxon>
        <taxon>Hyphomicrobiales</taxon>
        <taxon>Devosiaceae</taxon>
        <taxon>Devosia</taxon>
    </lineage>
</organism>
<evidence type="ECO:0000313" key="3">
    <source>
        <dbReference type="Proteomes" id="UP000199074"/>
    </source>
</evidence>
<evidence type="ECO:0000313" key="2">
    <source>
        <dbReference type="EMBL" id="SFV31269.1"/>
    </source>
</evidence>
<dbReference type="STRING" id="429728.SAMN05216456_1286"/>
<dbReference type="SUPFAM" id="SSF47413">
    <property type="entry name" value="lambda repressor-like DNA-binding domains"/>
    <property type="match status" value="1"/>
</dbReference>
<protein>
    <submittedName>
        <fullName evidence="2">Helix-turn-helix domain-containing protein</fullName>
    </submittedName>
</protein>
<dbReference type="InterPro" id="IPR001387">
    <property type="entry name" value="Cro/C1-type_HTH"/>
</dbReference>
<sequence length="99" mass="10750">MPDTSNKAIGRRLAAVREVKGWTQVFMAELIGASPQRWGNYERGHNAPPPDTLARIWQLTGATSDYVLFGRMDGLPLELAQALQARSEKVDAGLGTKAG</sequence>
<accession>A0A1I7N9E1</accession>
<gene>
    <name evidence="2" type="ORF">SAMN05216456_1286</name>
</gene>
<name>A0A1I7N9E1_9HYPH</name>
<dbReference type="PROSITE" id="PS50943">
    <property type="entry name" value="HTH_CROC1"/>
    <property type="match status" value="1"/>
</dbReference>
<keyword evidence="3" id="KW-1185">Reference proteome</keyword>
<reference evidence="2 3" key="1">
    <citation type="submission" date="2016-10" db="EMBL/GenBank/DDBJ databases">
        <authorList>
            <person name="de Groot N.N."/>
        </authorList>
    </citation>
    <scope>NUCLEOTIDE SEQUENCE [LARGE SCALE GENOMIC DNA]</scope>
    <source>
        <strain evidence="2 3">IPL20</strain>
    </source>
</reference>